<dbReference type="AlphaFoldDB" id="A0ABD1I5J4"/>
<sequence length="166" mass="18690">MDDSNNPSPTTEFSPEVVNVRVTDSMKYSNTPTPRSNSVLNCLISAVVGRSERGVTIVKLQKHKEKGKAGLVMSHNKTFRSAPITLLGARWEDYVSNNCGRSHEVGDESLPICDEGTIVIKPNFCVELEKSAEGDEVSGNRIRLKKLEKKWWEIMKLEKKRKEMNL</sequence>
<gene>
    <name evidence="1" type="ORF">AAHA92_06410</name>
</gene>
<evidence type="ECO:0000313" key="1">
    <source>
        <dbReference type="EMBL" id="KAL1563998.1"/>
    </source>
</evidence>
<protein>
    <recommendedName>
        <fullName evidence="3">TF-B3 domain-containing protein</fullName>
    </recommendedName>
</protein>
<accession>A0ABD1I5J4</accession>
<comment type="caution">
    <text evidence="1">The sequence shown here is derived from an EMBL/GenBank/DDBJ whole genome shotgun (WGS) entry which is preliminary data.</text>
</comment>
<name>A0ABD1I5J4_SALDI</name>
<organism evidence="1 2">
    <name type="scientific">Salvia divinorum</name>
    <name type="common">Maria pastora</name>
    <name type="synonym">Diviner's sage</name>
    <dbReference type="NCBI Taxonomy" id="28513"/>
    <lineage>
        <taxon>Eukaryota</taxon>
        <taxon>Viridiplantae</taxon>
        <taxon>Streptophyta</taxon>
        <taxon>Embryophyta</taxon>
        <taxon>Tracheophyta</taxon>
        <taxon>Spermatophyta</taxon>
        <taxon>Magnoliopsida</taxon>
        <taxon>eudicotyledons</taxon>
        <taxon>Gunneridae</taxon>
        <taxon>Pentapetalae</taxon>
        <taxon>asterids</taxon>
        <taxon>lamiids</taxon>
        <taxon>Lamiales</taxon>
        <taxon>Lamiaceae</taxon>
        <taxon>Nepetoideae</taxon>
        <taxon>Mentheae</taxon>
        <taxon>Salviinae</taxon>
        <taxon>Salvia</taxon>
        <taxon>Salvia subgen. Calosphace</taxon>
    </lineage>
</organism>
<keyword evidence="2" id="KW-1185">Reference proteome</keyword>
<dbReference type="Proteomes" id="UP001567538">
    <property type="component" value="Unassembled WGS sequence"/>
</dbReference>
<dbReference type="EMBL" id="JBEAFC010000003">
    <property type="protein sequence ID" value="KAL1563998.1"/>
    <property type="molecule type" value="Genomic_DNA"/>
</dbReference>
<evidence type="ECO:0000313" key="2">
    <source>
        <dbReference type="Proteomes" id="UP001567538"/>
    </source>
</evidence>
<evidence type="ECO:0008006" key="3">
    <source>
        <dbReference type="Google" id="ProtNLM"/>
    </source>
</evidence>
<proteinExistence type="predicted"/>
<reference evidence="1 2" key="1">
    <citation type="submission" date="2024-06" db="EMBL/GenBank/DDBJ databases">
        <title>A chromosome level genome sequence of Diviner's sage (Salvia divinorum).</title>
        <authorList>
            <person name="Ford S.A."/>
            <person name="Ro D.-K."/>
            <person name="Ness R.W."/>
            <person name="Phillips M.A."/>
        </authorList>
    </citation>
    <scope>NUCLEOTIDE SEQUENCE [LARGE SCALE GENOMIC DNA]</scope>
    <source>
        <strain evidence="1">SAF-2024a</strain>
        <tissue evidence="1">Leaf</tissue>
    </source>
</reference>